<evidence type="ECO:0000256" key="3">
    <source>
        <dbReference type="ARBA" id="ARBA00007931"/>
    </source>
</evidence>
<keyword evidence="4" id="KW-0645">Protease</keyword>
<dbReference type="CDD" id="cd23081">
    <property type="entry name" value="cpPDZ_EcRseP-like"/>
    <property type="match status" value="1"/>
</dbReference>
<keyword evidence="10 11" id="KW-0472">Membrane</keyword>
<dbReference type="InterPro" id="IPR004387">
    <property type="entry name" value="Pept_M50_Zn"/>
</dbReference>
<evidence type="ECO:0000256" key="5">
    <source>
        <dbReference type="ARBA" id="ARBA00022692"/>
    </source>
</evidence>
<dbReference type="CDD" id="cd06163">
    <property type="entry name" value="S2P-M50_PDZ_RseP-like"/>
    <property type="match status" value="1"/>
</dbReference>
<dbReference type="GO" id="GO:0004222">
    <property type="term" value="F:metalloendopeptidase activity"/>
    <property type="evidence" value="ECO:0007669"/>
    <property type="project" value="InterPro"/>
</dbReference>
<dbReference type="RefSeq" id="WP_313988040.1">
    <property type="nucleotide sequence ID" value="NZ_JASJOS010000020.1"/>
</dbReference>
<evidence type="ECO:0000256" key="11">
    <source>
        <dbReference type="RuleBase" id="RU362031"/>
    </source>
</evidence>
<dbReference type="GO" id="GO:0006508">
    <property type="term" value="P:proteolysis"/>
    <property type="evidence" value="ECO:0007669"/>
    <property type="project" value="UniProtKB-KW"/>
</dbReference>
<keyword evidence="6 11" id="KW-0378">Hydrolase</keyword>
<dbReference type="PANTHER" id="PTHR42837:SF2">
    <property type="entry name" value="MEMBRANE METALLOPROTEASE ARASP2, CHLOROPLASTIC-RELATED"/>
    <property type="match status" value="1"/>
</dbReference>
<keyword evidence="9 11" id="KW-0482">Metalloprotease</keyword>
<feature type="domain" description="PDZ" evidence="12">
    <location>
        <begin position="127"/>
        <end position="198"/>
    </location>
</feature>
<name>A0AAE3QU16_9BACT</name>
<dbReference type="InterPro" id="IPR041489">
    <property type="entry name" value="PDZ_6"/>
</dbReference>
<keyword evidence="11" id="KW-0479">Metal-binding</keyword>
<dbReference type="Proteomes" id="UP001241110">
    <property type="component" value="Unassembled WGS sequence"/>
</dbReference>
<keyword evidence="8 11" id="KW-1133">Transmembrane helix</keyword>
<dbReference type="Pfam" id="PF17820">
    <property type="entry name" value="PDZ_6"/>
    <property type="match status" value="1"/>
</dbReference>
<evidence type="ECO:0000256" key="1">
    <source>
        <dbReference type="ARBA" id="ARBA00001947"/>
    </source>
</evidence>
<dbReference type="PANTHER" id="PTHR42837">
    <property type="entry name" value="REGULATOR OF SIGMA-E PROTEASE RSEP"/>
    <property type="match status" value="1"/>
</dbReference>
<dbReference type="SUPFAM" id="SSF50156">
    <property type="entry name" value="PDZ domain-like"/>
    <property type="match status" value="2"/>
</dbReference>
<comment type="caution">
    <text evidence="13">The sequence shown here is derived from an EMBL/GenBank/DDBJ whole genome shotgun (WGS) entry which is preliminary data.</text>
</comment>
<evidence type="ECO:0000256" key="4">
    <source>
        <dbReference type="ARBA" id="ARBA00022670"/>
    </source>
</evidence>
<evidence type="ECO:0000256" key="10">
    <source>
        <dbReference type="ARBA" id="ARBA00023136"/>
    </source>
</evidence>
<feature type="domain" description="PDZ" evidence="12">
    <location>
        <begin position="244"/>
        <end position="307"/>
    </location>
</feature>
<comment type="similarity">
    <text evidence="3 11">Belongs to the peptidase M50B family.</text>
</comment>
<evidence type="ECO:0000256" key="2">
    <source>
        <dbReference type="ARBA" id="ARBA00004141"/>
    </source>
</evidence>
<dbReference type="EC" id="3.4.24.-" evidence="11"/>
<evidence type="ECO:0000256" key="7">
    <source>
        <dbReference type="ARBA" id="ARBA00022833"/>
    </source>
</evidence>
<dbReference type="Gene3D" id="2.30.42.10">
    <property type="match status" value="2"/>
</dbReference>
<dbReference type="NCBIfam" id="TIGR00054">
    <property type="entry name" value="RIP metalloprotease RseP"/>
    <property type="match status" value="1"/>
</dbReference>
<dbReference type="InterPro" id="IPR001478">
    <property type="entry name" value="PDZ"/>
</dbReference>
<evidence type="ECO:0000313" key="13">
    <source>
        <dbReference type="EMBL" id="MDJ1485452.1"/>
    </source>
</evidence>
<comment type="subcellular location">
    <subcellularLocation>
        <location evidence="2">Membrane</location>
        <topology evidence="2">Multi-pass membrane protein</topology>
    </subcellularLocation>
</comment>
<evidence type="ECO:0000313" key="14">
    <source>
        <dbReference type="Proteomes" id="UP001241110"/>
    </source>
</evidence>
<dbReference type="SMART" id="SM00228">
    <property type="entry name" value="PDZ"/>
    <property type="match status" value="2"/>
</dbReference>
<feature type="transmembrane region" description="Helical" evidence="11">
    <location>
        <begin position="403"/>
        <end position="429"/>
    </location>
</feature>
<dbReference type="GO" id="GO:0046872">
    <property type="term" value="F:metal ion binding"/>
    <property type="evidence" value="ECO:0007669"/>
    <property type="project" value="UniProtKB-KW"/>
</dbReference>
<evidence type="ECO:0000259" key="12">
    <source>
        <dbReference type="SMART" id="SM00228"/>
    </source>
</evidence>
<feature type="transmembrane region" description="Helical" evidence="11">
    <location>
        <begin position="6"/>
        <end position="27"/>
    </location>
</feature>
<accession>A0AAE3QU16</accession>
<evidence type="ECO:0000256" key="6">
    <source>
        <dbReference type="ARBA" id="ARBA00022801"/>
    </source>
</evidence>
<dbReference type="AlphaFoldDB" id="A0AAE3QU16"/>
<evidence type="ECO:0000256" key="9">
    <source>
        <dbReference type="ARBA" id="ARBA00023049"/>
    </source>
</evidence>
<dbReference type="Pfam" id="PF02163">
    <property type="entry name" value="Peptidase_M50"/>
    <property type="match status" value="1"/>
</dbReference>
<dbReference type="GO" id="GO:0016020">
    <property type="term" value="C:membrane"/>
    <property type="evidence" value="ECO:0007669"/>
    <property type="project" value="UniProtKB-SubCell"/>
</dbReference>
<evidence type="ECO:0000256" key="8">
    <source>
        <dbReference type="ARBA" id="ARBA00022989"/>
    </source>
</evidence>
<reference evidence="13" key="1">
    <citation type="submission" date="2023-05" db="EMBL/GenBank/DDBJ databases">
        <authorList>
            <person name="Zhang X."/>
        </authorList>
    </citation>
    <scope>NUCLEOTIDE SEQUENCE</scope>
    <source>
        <strain evidence="13">YF14B1</strain>
    </source>
</reference>
<keyword evidence="7 11" id="KW-0862">Zinc</keyword>
<sequence>MDVVVMIAQLLLGLSILVGVHELGHFLTAKWFKMRVEQFALGLPPQMFGLKFLPAKIFSVRHGETEYLLSPLPLGGYVKIAGMMDESMDTEQMASEPQPWEFRSKPAWQRLIVMMGGIIVNVITGIVIFGFLLLIYGEQYIPTKALKYGIVAGPVAQNMGLRTGDKIVKLNGQTFEDFSDVSKSLLNSGSYYTVERNGQLIDLQVPDKLLNDLSNKKSPQNFIFPRMTFTVDTVPPVEQPGFLARLILQMKGKDPVAKESPAQKIGLQSGDKIEKVNGTPIRFFDELQETLKANKGKTVTFTINHKGTVREATTQLDTTGVLGFIPKQDIETATIDYSFGEAFAKAPSRAFEVIGNQLKAFGKIFRGELSPTNSLGSFISIGKLYGGIWDWEKFWSLTATLSMVLAFMNFLPIPVLDGGHVVFLLYEMIAGRAPSQKFMEIALRFGMVLLFGLMAFAIGLDFYRLVR</sequence>
<feature type="transmembrane region" description="Helical" evidence="11">
    <location>
        <begin position="441"/>
        <end position="463"/>
    </location>
</feature>
<protein>
    <recommendedName>
        <fullName evidence="11">Zinc metalloprotease</fullName>
        <ecNumber evidence="11">3.4.24.-</ecNumber>
    </recommendedName>
</protein>
<gene>
    <name evidence="13" type="primary">rseP</name>
    <name evidence="13" type="ORF">QNI16_33485</name>
</gene>
<comment type="cofactor">
    <cofactor evidence="1 11">
        <name>Zn(2+)</name>
        <dbReference type="ChEBI" id="CHEBI:29105"/>
    </cofactor>
</comment>
<dbReference type="InterPro" id="IPR036034">
    <property type="entry name" value="PDZ_sf"/>
</dbReference>
<dbReference type="EMBL" id="JASJOS010000020">
    <property type="protein sequence ID" value="MDJ1485452.1"/>
    <property type="molecule type" value="Genomic_DNA"/>
</dbReference>
<feature type="transmembrane region" description="Helical" evidence="11">
    <location>
        <begin position="111"/>
        <end position="136"/>
    </location>
</feature>
<keyword evidence="5 11" id="KW-0812">Transmembrane</keyword>
<proteinExistence type="inferred from homology"/>
<organism evidence="13 14">
    <name type="scientific">Xanthocytophaga flava</name>
    <dbReference type="NCBI Taxonomy" id="3048013"/>
    <lineage>
        <taxon>Bacteria</taxon>
        <taxon>Pseudomonadati</taxon>
        <taxon>Bacteroidota</taxon>
        <taxon>Cytophagia</taxon>
        <taxon>Cytophagales</taxon>
        <taxon>Rhodocytophagaceae</taxon>
        <taxon>Xanthocytophaga</taxon>
    </lineage>
</organism>
<dbReference type="InterPro" id="IPR008915">
    <property type="entry name" value="Peptidase_M50"/>
</dbReference>